<name>A0A290ZFQ2_9PSEU</name>
<sequence>MTGSPLINAVGGDGCDQCDTTSGGDEHGAALWTACGAPTLVCVNIVLFVVLLLVGLPLGAAGVLGLRGTLPRNRFLGVRSKASLRDDETFALANRVAGVPNLVAAAVAVLAGIAALLAPETALVVGLVGLVGAIGIGAAGGVLGHRAAEAVPEPEPAAGCGGCACAGGGCSVLTRA</sequence>
<keyword evidence="3" id="KW-1185">Reference proteome</keyword>
<evidence type="ECO:0000313" key="2">
    <source>
        <dbReference type="EMBL" id="ATE57870.1"/>
    </source>
</evidence>
<reference evidence="2" key="1">
    <citation type="submission" date="2017-09" db="EMBL/GenBank/DDBJ databases">
        <title>Complete Genome Sequence of ansamitocin-producing Bacterium Actinosynnema pretiosum X47.</title>
        <authorList>
            <person name="Cao G."/>
            <person name="Zong G."/>
            <person name="Zhong C."/>
            <person name="Fu J."/>
        </authorList>
    </citation>
    <scope>NUCLEOTIDE SEQUENCE [LARGE SCALE GENOMIC DNA]</scope>
    <source>
        <strain evidence="2">X47</strain>
    </source>
</reference>
<dbReference type="Pfam" id="PF13630">
    <property type="entry name" value="SdpI"/>
    <property type="match status" value="1"/>
</dbReference>
<organism evidence="2 3">
    <name type="scientific">Actinosynnema pretiosum</name>
    <dbReference type="NCBI Taxonomy" id="42197"/>
    <lineage>
        <taxon>Bacteria</taxon>
        <taxon>Bacillati</taxon>
        <taxon>Actinomycetota</taxon>
        <taxon>Actinomycetes</taxon>
        <taxon>Pseudonocardiales</taxon>
        <taxon>Pseudonocardiaceae</taxon>
        <taxon>Actinosynnema</taxon>
    </lineage>
</organism>
<feature type="transmembrane region" description="Helical" evidence="1">
    <location>
        <begin position="123"/>
        <end position="143"/>
    </location>
</feature>
<evidence type="ECO:0000313" key="3">
    <source>
        <dbReference type="Proteomes" id="UP000218505"/>
    </source>
</evidence>
<keyword evidence="1" id="KW-0812">Transmembrane</keyword>
<dbReference type="AlphaFoldDB" id="A0A290ZFQ2"/>
<evidence type="ECO:0000256" key="1">
    <source>
        <dbReference type="SAM" id="Phobius"/>
    </source>
</evidence>
<gene>
    <name evidence="2" type="ORF">CNX65_34950</name>
</gene>
<proteinExistence type="predicted"/>
<accession>A0A290ZFQ2</accession>
<feature type="transmembrane region" description="Helical" evidence="1">
    <location>
        <begin position="45"/>
        <end position="70"/>
    </location>
</feature>
<keyword evidence="1" id="KW-1133">Transmembrane helix</keyword>
<evidence type="ECO:0008006" key="4">
    <source>
        <dbReference type="Google" id="ProtNLM"/>
    </source>
</evidence>
<protein>
    <recommendedName>
        <fullName evidence="4">SdpI family protein</fullName>
    </recommendedName>
</protein>
<feature type="transmembrane region" description="Helical" evidence="1">
    <location>
        <begin position="91"/>
        <end position="117"/>
    </location>
</feature>
<dbReference type="EMBL" id="CP023445">
    <property type="protein sequence ID" value="ATE57870.1"/>
    <property type="molecule type" value="Genomic_DNA"/>
</dbReference>
<dbReference type="Proteomes" id="UP000218505">
    <property type="component" value="Chromosome"/>
</dbReference>
<keyword evidence="1" id="KW-0472">Membrane</keyword>
<dbReference type="InterPro" id="IPR025962">
    <property type="entry name" value="SdpI/YhfL"/>
</dbReference>
<dbReference type="KEGG" id="apre:CNX65_34950"/>